<dbReference type="InterPro" id="IPR015943">
    <property type="entry name" value="WD40/YVTN_repeat-like_dom_sf"/>
</dbReference>
<dbReference type="Gene3D" id="2.130.10.10">
    <property type="entry name" value="YVTN repeat-like/Quinoprotein amine dehydrogenase"/>
    <property type="match status" value="2"/>
</dbReference>
<dbReference type="GeneID" id="25910036"/>
<dbReference type="SUPFAM" id="SSF50978">
    <property type="entry name" value="WD40 repeat-like"/>
    <property type="match status" value="1"/>
</dbReference>
<organism evidence="1 2">
    <name type="scientific">Sphaeroforma arctica JP610</name>
    <dbReference type="NCBI Taxonomy" id="667725"/>
    <lineage>
        <taxon>Eukaryota</taxon>
        <taxon>Ichthyosporea</taxon>
        <taxon>Ichthyophonida</taxon>
        <taxon>Sphaeroforma</taxon>
    </lineage>
</organism>
<sequence>MRYWDPTTCVYITCTRDHPIHLREAATGAIRCTYRPYNHLDEVEAPKSVAFNPDGTKIYCGFEKMIRIFDTSRPGRDHIDVKTLAHKRAKGQRGIISTIAFSPATLSLYAAGSYDRSIALYVDNDCSPVARLKGSKGGVTQVKFSPDGLYVYSGGRRDDYIMCWDVRMGGKLAGRMKRTADTNQRLQFDIDPQGKYLATGSQDATIRVFDLNGDWPEDYNTYDSQCSSSSYVRGVPLYLHLI</sequence>
<dbReference type="OrthoDB" id="239865at2759"/>
<dbReference type="Pfam" id="PF00400">
    <property type="entry name" value="WD40"/>
    <property type="match status" value="3"/>
</dbReference>
<gene>
    <name evidence="1" type="ORF">SARC_09532</name>
</gene>
<dbReference type="PANTHER" id="PTHR13211:SF0">
    <property type="entry name" value="TELOMERASE CAJAL BODY PROTEIN 1"/>
    <property type="match status" value="1"/>
</dbReference>
<dbReference type="Proteomes" id="UP000054560">
    <property type="component" value="Unassembled WGS sequence"/>
</dbReference>
<evidence type="ECO:0000313" key="2">
    <source>
        <dbReference type="Proteomes" id="UP000054560"/>
    </source>
</evidence>
<proteinExistence type="predicted"/>
<dbReference type="InterPro" id="IPR001680">
    <property type="entry name" value="WD40_rpt"/>
</dbReference>
<accession>A0A0L0FNG8</accession>
<dbReference type="PANTHER" id="PTHR13211">
    <property type="entry name" value="TELOMERASE CAJAL BODY PROTEIN 1"/>
    <property type="match status" value="1"/>
</dbReference>
<dbReference type="SMART" id="SM00320">
    <property type="entry name" value="WD40"/>
    <property type="match status" value="4"/>
</dbReference>
<dbReference type="RefSeq" id="XP_014151923.1">
    <property type="nucleotide sequence ID" value="XM_014296448.1"/>
</dbReference>
<keyword evidence="2" id="KW-1185">Reference proteome</keyword>
<dbReference type="EMBL" id="KQ242576">
    <property type="protein sequence ID" value="KNC78021.1"/>
    <property type="molecule type" value="Genomic_DNA"/>
</dbReference>
<dbReference type="eggNOG" id="KOG2919">
    <property type="taxonomic scope" value="Eukaryota"/>
</dbReference>
<dbReference type="STRING" id="667725.A0A0L0FNG8"/>
<protein>
    <submittedName>
        <fullName evidence="1">Uncharacterized protein</fullName>
    </submittedName>
</protein>
<evidence type="ECO:0000313" key="1">
    <source>
        <dbReference type="EMBL" id="KNC78021.1"/>
    </source>
</evidence>
<name>A0A0L0FNG8_9EUKA</name>
<reference evidence="1 2" key="1">
    <citation type="submission" date="2011-02" db="EMBL/GenBank/DDBJ databases">
        <title>The Genome Sequence of Sphaeroforma arctica JP610.</title>
        <authorList>
            <consortium name="The Broad Institute Genome Sequencing Platform"/>
            <person name="Russ C."/>
            <person name="Cuomo C."/>
            <person name="Young S.K."/>
            <person name="Zeng Q."/>
            <person name="Gargeya S."/>
            <person name="Alvarado L."/>
            <person name="Berlin A."/>
            <person name="Chapman S.B."/>
            <person name="Chen Z."/>
            <person name="Freedman E."/>
            <person name="Gellesch M."/>
            <person name="Goldberg J."/>
            <person name="Griggs A."/>
            <person name="Gujja S."/>
            <person name="Heilman E."/>
            <person name="Heiman D."/>
            <person name="Howarth C."/>
            <person name="Mehta T."/>
            <person name="Neiman D."/>
            <person name="Pearson M."/>
            <person name="Roberts A."/>
            <person name="Saif S."/>
            <person name="Shea T."/>
            <person name="Shenoy N."/>
            <person name="Sisk P."/>
            <person name="Stolte C."/>
            <person name="Sykes S."/>
            <person name="White J."/>
            <person name="Yandava C."/>
            <person name="Burger G."/>
            <person name="Gray M.W."/>
            <person name="Holland P.W.H."/>
            <person name="King N."/>
            <person name="Lang F.B.F."/>
            <person name="Roger A.J."/>
            <person name="Ruiz-Trillo I."/>
            <person name="Haas B."/>
            <person name="Nusbaum C."/>
            <person name="Birren B."/>
        </authorList>
    </citation>
    <scope>NUCLEOTIDE SEQUENCE [LARGE SCALE GENOMIC DNA]</scope>
    <source>
        <strain evidence="1 2">JP610</strain>
    </source>
</reference>
<dbReference type="AlphaFoldDB" id="A0A0L0FNG8"/>
<dbReference type="InterPro" id="IPR036322">
    <property type="entry name" value="WD40_repeat_dom_sf"/>
</dbReference>
<dbReference type="InterPro" id="IPR051150">
    <property type="entry name" value="SWT21/TCAB1_mRNA_Telomere"/>
</dbReference>